<evidence type="ECO:0008006" key="5">
    <source>
        <dbReference type="Google" id="ProtNLM"/>
    </source>
</evidence>
<evidence type="ECO:0000256" key="1">
    <source>
        <dbReference type="SAM" id="Phobius"/>
    </source>
</evidence>
<dbReference type="OrthoDB" id="4258031at2"/>
<evidence type="ECO:0000256" key="2">
    <source>
        <dbReference type="SAM" id="SignalP"/>
    </source>
</evidence>
<organism evidence="3 4">
    <name type="scientific">Micromonospora costi</name>
    <dbReference type="NCBI Taxonomy" id="1530042"/>
    <lineage>
        <taxon>Bacteria</taxon>
        <taxon>Bacillati</taxon>
        <taxon>Actinomycetota</taxon>
        <taxon>Actinomycetes</taxon>
        <taxon>Micromonosporales</taxon>
        <taxon>Micromonosporaceae</taxon>
        <taxon>Micromonospora</taxon>
    </lineage>
</organism>
<reference evidence="3 4" key="1">
    <citation type="journal article" date="2015" name="Int. J. Syst. Evol. Microbiol.">
        <title>Micromonospora costi sp. nov., isolated from a leaf of Costus speciosus.</title>
        <authorList>
            <person name="Thawai C."/>
        </authorList>
    </citation>
    <scope>NUCLEOTIDE SEQUENCE [LARGE SCALE GENOMIC DNA]</scope>
    <source>
        <strain evidence="3 4">CS1-12</strain>
    </source>
</reference>
<sequence length="181" mass="18485">MTRTWRALTALLAGLALTLLAAVPAAAHTGKLKLTVAGDGADGVTVQAVYADGHRLDKLVRLTLTATGPDGQRVGPRQLEPAAEGQGFYASGPLLSPGRWRVTVTAPAPHAGEASAQVQARVAQSPPVPAPVAVTAPAPRAAHGDGGSTWWWPLGLAVLVLAAAAVAVPMLVTRRRRPEAG</sequence>
<feature type="transmembrane region" description="Helical" evidence="1">
    <location>
        <begin position="150"/>
        <end position="172"/>
    </location>
</feature>
<protein>
    <recommendedName>
        <fullName evidence="5">Copper resistance protein CopC</fullName>
    </recommendedName>
</protein>
<keyword evidence="2" id="KW-0732">Signal</keyword>
<keyword evidence="4" id="KW-1185">Reference proteome</keyword>
<keyword evidence="1" id="KW-1133">Transmembrane helix</keyword>
<dbReference type="Proteomes" id="UP000279968">
    <property type="component" value="Unassembled WGS sequence"/>
</dbReference>
<evidence type="ECO:0000313" key="4">
    <source>
        <dbReference type="Proteomes" id="UP000279968"/>
    </source>
</evidence>
<accession>A0A3B0A0T6</accession>
<feature type="chain" id="PRO_5038946179" description="Copper resistance protein CopC" evidence="2">
    <location>
        <begin position="22"/>
        <end position="181"/>
    </location>
</feature>
<keyword evidence="1" id="KW-0812">Transmembrane</keyword>
<dbReference type="EMBL" id="RBAN01000003">
    <property type="protein sequence ID" value="RKN54155.1"/>
    <property type="molecule type" value="Genomic_DNA"/>
</dbReference>
<evidence type="ECO:0000313" key="3">
    <source>
        <dbReference type="EMBL" id="RKN54155.1"/>
    </source>
</evidence>
<dbReference type="RefSeq" id="WP_120780895.1">
    <property type="nucleotide sequence ID" value="NZ_JBHLUP010000001.1"/>
</dbReference>
<keyword evidence="1" id="KW-0472">Membrane</keyword>
<gene>
    <name evidence="3" type="ORF">D7193_19210</name>
</gene>
<dbReference type="AlphaFoldDB" id="A0A3B0A0T6"/>
<name>A0A3B0A0T6_9ACTN</name>
<comment type="caution">
    <text evidence="3">The sequence shown here is derived from an EMBL/GenBank/DDBJ whole genome shotgun (WGS) entry which is preliminary data.</text>
</comment>
<proteinExistence type="predicted"/>
<feature type="signal peptide" evidence="2">
    <location>
        <begin position="1"/>
        <end position="21"/>
    </location>
</feature>